<dbReference type="PANTHER" id="PTHR10015:SF450">
    <property type="entry name" value="HEAT STRESS TRANSCRIPTION FACTOR A-2E"/>
    <property type="match status" value="1"/>
</dbReference>
<evidence type="ECO:0000313" key="3">
    <source>
        <dbReference type="EMBL" id="RRT32289.1"/>
    </source>
</evidence>
<feature type="compositionally biased region" description="Polar residues" evidence="2">
    <location>
        <begin position="253"/>
        <end position="263"/>
    </location>
</feature>
<organism evidence="3 4">
    <name type="scientific">Ensete ventricosum</name>
    <name type="common">Abyssinian banana</name>
    <name type="synonym">Musa ensete</name>
    <dbReference type="NCBI Taxonomy" id="4639"/>
    <lineage>
        <taxon>Eukaryota</taxon>
        <taxon>Viridiplantae</taxon>
        <taxon>Streptophyta</taxon>
        <taxon>Embryophyta</taxon>
        <taxon>Tracheophyta</taxon>
        <taxon>Spermatophyta</taxon>
        <taxon>Magnoliopsida</taxon>
        <taxon>Liliopsida</taxon>
        <taxon>Zingiberales</taxon>
        <taxon>Musaceae</taxon>
        <taxon>Ensete</taxon>
    </lineage>
</organism>
<evidence type="ECO:0000256" key="2">
    <source>
        <dbReference type="SAM" id="MobiDB-lite"/>
    </source>
</evidence>
<comment type="caution">
    <text evidence="3">The sequence shown here is derived from an EMBL/GenBank/DDBJ whole genome shotgun (WGS) entry which is preliminary data.</text>
</comment>
<accession>A0A426WYH9</accession>
<feature type="non-terminal residue" evidence="3">
    <location>
        <position position="1"/>
    </location>
</feature>
<dbReference type="Proteomes" id="UP000287651">
    <property type="component" value="Unassembled WGS sequence"/>
</dbReference>
<feature type="compositionally biased region" description="Basic residues" evidence="2">
    <location>
        <begin position="81"/>
        <end position="90"/>
    </location>
</feature>
<keyword evidence="1" id="KW-0175">Coiled coil</keyword>
<feature type="region of interest" description="Disordered" evidence="2">
    <location>
        <begin position="253"/>
        <end position="282"/>
    </location>
</feature>
<reference evidence="3 4" key="1">
    <citation type="journal article" date="2014" name="Agronomy (Basel)">
        <title>A Draft Genome Sequence for Ensete ventricosum, the Drought-Tolerant Tree Against Hunger.</title>
        <authorList>
            <person name="Harrison J."/>
            <person name="Moore K.A."/>
            <person name="Paszkiewicz K."/>
            <person name="Jones T."/>
            <person name="Grant M."/>
            <person name="Ambacheew D."/>
            <person name="Muzemil S."/>
            <person name="Studholme D.J."/>
        </authorList>
    </citation>
    <scope>NUCLEOTIDE SEQUENCE [LARGE SCALE GENOMIC DNA]</scope>
</reference>
<dbReference type="EMBL" id="AMZH03032778">
    <property type="protein sequence ID" value="RRT32289.1"/>
    <property type="molecule type" value="Genomic_DNA"/>
</dbReference>
<dbReference type="GO" id="GO:0005634">
    <property type="term" value="C:nucleus"/>
    <property type="evidence" value="ECO:0007669"/>
    <property type="project" value="TreeGrafter"/>
</dbReference>
<feature type="region of interest" description="Disordered" evidence="2">
    <location>
        <begin position="81"/>
        <end position="104"/>
    </location>
</feature>
<dbReference type="GO" id="GO:0034605">
    <property type="term" value="P:cellular response to heat"/>
    <property type="evidence" value="ECO:0007669"/>
    <property type="project" value="TreeGrafter"/>
</dbReference>
<gene>
    <name evidence="3" type="ORF">B296_00058388</name>
</gene>
<evidence type="ECO:0000313" key="4">
    <source>
        <dbReference type="Proteomes" id="UP000287651"/>
    </source>
</evidence>
<dbReference type="GO" id="GO:0003700">
    <property type="term" value="F:DNA-binding transcription factor activity"/>
    <property type="evidence" value="ECO:0007669"/>
    <property type="project" value="TreeGrafter"/>
</dbReference>
<proteinExistence type="predicted"/>
<name>A0A426WYH9_ENSVE</name>
<dbReference type="GO" id="GO:0000978">
    <property type="term" value="F:RNA polymerase II cis-regulatory region sequence-specific DNA binding"/>
    <property type="evidence" value="ECO:0007669"/>
    <property type="project" value="TreeGrafter"/>
</dbReference>
<dbReference type="AlphaFoldDB" id="A0A426WYH9"/>
<feature type="compositionally biased region" description="Basic and acidic residues" evidence="2">
    <location>
        <begin position="272"/>
        <end position="282"/>
    </location>
</feature>
<evidence type="ECO:0008006" key="5">
    <source>
        <dbReference type="Google" id="ProtNLM"/>
    </source>
</evidence>
<evidence type="ECO:0000256" key="1">
    <source>
        <dbReference type="SAM" id="Coils"/>
    </source>
</evidence>
<sequence length="298" mass="33340">APGGVAFLEITAGKGLFFWCSDLSTTRSLSVLSSDAQTFAAGSIDRCFRERMRKIEADQWEFANEAFKRGERHLLNSIHRRKPVHSHSPHSQRNSSAPVSDAGKQELEEAIERLKQEMVALANELQKQHTQVQHQMRSLEGRLQALGNRPQRFDSLLEANPLDTEPFEKLESSLTSLENLFRGVSQASGDGMFYDSIPPCPSSDSILSETNDSRSKVSEIDMNNAEPTATGTASTVLEGANDVFWEQFFTETSGSDDVQQSPVQKKRFRWQTQKEKRVGEPPMVELEKDVDHLAVGKT</sequence>
<dbReference type="GO" id="GO:0006357">
    <property type="term" value="P:regulation of transcription by RNA polymerase II"/>
    <property type="evidence" value="ECO:0007669"/>
    <property type="project" value="TreeGrafter"/>
</dbReference>
<protein>
    <recommendedName>
        <fullName evidence="5">HSF-type DNA-binding domain-containing protein</fullName>
    </recommendedName>
</protein>
<feature type="coiled-coil region" evidence="1">
    <location>
        <begin position="104"/>
        <end position="142"/>
    </location>
</feature>
<dbReference type="PANTHER" id="PTHR10015">
    <property type="entry name" value="HEAT SHOCK TRANSCRIPTION FACTOR"/>
    <property type="match status" value="1"/>
</dbReference>